<gene>
    <name evidence="1" type="ORF">RISK_003483</name>
</gene>
<accession>A0A0J1EG02</accession>
<evidence type="ECO:0000313" key="1">
    <source>
        <dbReference type="EMBL" id="KLU04429.1"/>
    </source>
</evidence>
<name>A0A0J1EG02_RHOIS</name>
<sequence>MLAKQARRNQALFVQGIVFSWRMADLDDSNGRTRTIVHGFIDPREGTQI</sequence>
<protein>
    <submittedName>
        <fullName evidence="1">Uncharacterized protein</fullName>
    </submittedName>
</protein>
<comment type="caution">
    <text evidence="1">The sequence shown here is derived from an EMBL/GenBank/DDBJ whole genome shotgun (WGS) entry which is preliminary data.</text>
</comment>
<keyword evidence="2" id="KW-1185">Reference proteome</keyword>
<organism evidence="1 2">
    <name type="scientific">Rhodopirellula islandica</name>
    <dbReference type="NCBI Taxonomy" id="595434"/>
    <lineage>
        <taxon>Bacteria</taxon>
        <taxon>Pseudomonadati</taxon>
        <taxon>Planctomycetota</taxon>
        <taxon>Planctomycetia</taxon>
        <taxon>Pirellulales</taxon>
        <taxon>Pirellulaceae</taxon>
        <taxon>Rhodopirellula</taxon>
    </lineage>
</organism>
<evidence type="ECO:0000313" key="2">
    <source>
        <dbReference type="Proteomes" id="UP000036367"/>
    </source>
</evidence>
<proteinExistence type="predicted"/>
<reference evidence="1" key="1">
    <citation type="submission" date="2015-05" db="EMBL/GenBank/DDBJ databases">
        <title>Permanent draft genome of Rhodopirellula islandicus K833.</title>
        <authorList>
            <person name="Kizina J."/>
            <person name="Richter M."/>
            <person name="Glockner F.O."/>
            <person name="Harder J."/>
        </authorList>
    </citation>
    <scope>NUCLEOTIDE SEQUENCE [LARGE SCALE GENOMIC DNA]</scope>
    <source>
        <strain evidence="1">K833</strain>
    </source>
</reference>
<dbReference type="Proteomes" id="UP000036367">
    <property type="component" value="Unassembled WGS sequence"/>
</dbReference>
<dbReference type="EMBL" id="LECT01000028">
    <property type="protein sequence ID" value="KLU04429.1"/>
    <property type="molecule type" value="Genomic_DNA"/>
</dbReference>
<dbReference type="AlphaFoldDB" id="A0A0J1EG02"/>